<name>A0A9N8WZH6_9BURK</name>
<dbReference type="InterPro" id="IPR027417">
    <property type="entry name" value="P-loop_NTPase"/>
</dbReference>
<dbReference type="GO" id="GO:0006355">
    <property type="term" value="P:regulation of DNA-templated transcription"/>
    <property type="evidence" value="ECO:0007669"/>
    <property type="project" value="InterPro"/>
</dbReference>
<keyword evidence="2" id="KW-0238">DNA-binding</keyword>
<dbReference type="InterPro" id="IPR059106">
    <property type="entry name" value="WHD_MalT"/>
</dbReference>
<evidence type="ECO:0000313" key="7">
    <source>
        <dbReference type="Proteomes" id="UP000789704"/>
    </source>
</evidence>
<dbReference type="Gene3D" id="1.25.40.10">
    <property type="entry name" value="Tetratricopeptide repeat domain"/>
    <property type="match status" value="1"/>
</dbReference>
<protein>
    <submittedName>
        <fullName evidence="6">HTH-type transcriptional regulator MalT</fullName>
    </submittedName>
</protein>
<organism evidence="6 7">
    <name type="scientific">Paraburkholderia saeva</name>
    <dbReference type="NCBI Taxonomy" id="2777537"/>
    <lineage>
        <taxon>Bacteria</taxon>
        <taxon>Pseudomonadati</taxon>
        <taxon>Pseudomonadota</taxon>
        <taxon>Betaproteobacteria</taxon>
        <taxon>Burkholderiales</taxon>
        <taxon>Burkholderiaceae</taxon>
        <taxon>Paraburkholderia</taxon>
    </lineage>
</organism>
<dbReference type="GO" id="GO:0003677">
    <property type="term" value="F:DNA binding"/>
    <property type="evidence" value="ECO:0007669"/>
    <property type="project" value="UniProtKB-KW"/>
</dbReference>
<dbReference type="PROSITE" id="PS50043">
    <property type="entry name" value="HTH_LUXR_2"/>
    <property type="match status" value="1"/>
</dbReference>
<dbReference type="Pfam" id="PF00196">
    <property type="entry name" value="GerE"/>
    <property type="match status" value="1"/>
</dbReference>
<dbReference type="RefSeq" id="WP_228874397.1">
    <property type="nucleotide sequence ID" value="NZ_CAJQYZ010000001.1"/>
</dbReference>
<evidence type="ECO:0000259" key="5">
    <source>
        <dbReference type="PROSITE" id="PS50043"/>
    </source>
</evidence>
<dbReference type="CDD" id="cd06170">
    <property type="entry name" value="LuxR_C_like"/>
    <property type="match status" value="1"/>
</dbReference>
<dbReference type="SUPFAM" id="SSF46894">
    <property type="entry name" value="C-terminal effector domain of the bipartite response regulators"/>
    <property type="match status" value="1"/>
</dbReference>
<evidence type="ECO:0000256" key="3">
    <source>
        <dbReference type="ARBA" id="ARBA00023163"/>
    </source>
</evidence>
<dbReference type="InterPro" id="IPR011990">
    <property type="entry name" value="TPR-like_helical_dom_sf"/>
</dbReference>
<dbReference type="PRINTS" id="PR00038">
    <property type="entry name" value="HTHLUXR"/>
</dbReference>
<dbReference type="EMBL" id="CAJQZC010000001">
    <property type="protein sequence ID" value="CAG4887036.1"/>
    <property type="molecule type" value="Genomic_DNA"/>
</dbReference>
<dbReference type="Proteomes" id="UP000789704">
    <property type="component" value="Unassembled WGS sequence"/>
</dbReference>
<dbReference type="Pfam" id="PF25873">
    <property type="entry name" value="WHD_MalT"/>
    <property type="match status" value="1"/>
</dbReference>
<dbReference type="PANTHER" id="PTHR44688">
    <property type="entry name" value="DNA-BINDING TRANSCRIPTIONAL ACTIVATOR DEVR_DOSR"/>
    <property type="match status" value="1"/>
</dbReference>
<keyword evidence="1" id="KW-0805">Transcription regulation</keyword>
<feature type="region of interest" description="Disordered" evidence="4">
    <location>
        <begin position="822"/>
        <end position="842"/>
    </location>
</feature>
<dbReference type="SUPFAM" id="SSF52540">
    <property type="entry name" value="P-loop containing nucleoside triphosphate hydrolases"/>
    <property type="match status" value="1"/>
</dbReference>
<dbReference type="InterPro" id="IPR016032">
    <property type="entry name" value="Sig_transdc_resp-reg_C-effctor"/>
</dbReference>
<evidence type="ECO:0000256" key="2">
    <source>
        <dbReference type="ARBA" id="ARBA00023125"/>
    </source>
</evidence>
<accession>A0A9N8WZH6</accession>
<comment type="caution">
    <text evidence="6">The sequence shown here is derived from an EMBL/GenBank/DDBJ whole genome shotgun (WGS) entry which is preliminary data.</text>
</comment>
<dbReference type="AlphaFoldDB" id="A0A9N8WZH6"/>
<evidence type="ECO:0000256" key="4">
    <source>
        <dbReference type="SAM" id="MobiDB-lite"/>
    </source>
</evidence>
<gene>
    <name evidence="6" type="primary">malT_1</name>
    <name evidence="6" type="ORF">LMG31841_00321</name>
</gene>
<keyword evidence="7" id="KW-1185">Reference proteome</keyword>
<dbReference type="InterPro" id="IPR036388">
    <property type="entry name" value="WH-like_DNA-bd_sf"/>
</dbReference>
<dbReference type="PANTHER" id="PTHR44688:SF16">
    <property type="entry name" value="DNA-BINDING TRANSCRIPTIONAL ACTIVATOR DEVR_DOSR"/>
    <property type="match status" value="1"/>
</dbReference>
<keyword evidence="3" id="KW-0804">Transcription</keyword>
<feature type="domain" description="HTH luxR-type" evidence="5">
    <location>
        <begin position="840"/>
        <end position="905"/>
    </location>
</feature>
<proteinExistence type="predicted"/>
<evidence type="ECO:0000256" key="1">
    <source>
        <dbReference type="ARBA" id="ARBA00023015"/>
    </source>
</evidence>
<dbReference type="Gene3D" id="1.10.10.10">
    <property type="entry name" value="Winged helix-like DNA-binding domain superfamily/Winged helix DNA-binding domain"/>
    <property type="match status" value="1"/>
</dbReference>
<sequence length="914" mass="102240">MLAAIGTKIVPPRGARRVMAREALMARLMELRRKRCLVLRARAGSGKTSTLLAWRQTLIGMGFDVSWLSVHPDDNEWQRFSKCLLATLTEIDPAITREADMLQRGCDDELAIERWIIVLLDGLAAHIRPVMMMFDDLQHLTHPHVVWAMRCLMQYAPAHLHFAFGTRTALPLLPAHLLAQDEVAELGLQDLAFTEAESEAFLHVQLDRIDKREARILHRMTEGWVAGLQLFALKLKAQRDAPTQHVPLHDPAAFSSYFESELLVHMTPEDLDLLTRMSVCNPVSASLCAELVGHPNAVAATMTRLNRLDANDLFITQMHGRDSETWYKLHPLLREALQVRVQKLPETVQRALHGLAWHWFDRRGMLDEAVHHAVQAGAIEAAAELVDAATVDLMARGEMSRLAGLLRVLPHDHVDSRFRLRLAEAYLLLPARGQDAIAAAVERFDAQIVAGELNARQRFSVNVLRGALALRNDDAASIARLESALLDAPRDIDVHECVLRDNLLAWMYLSSGDYARARAIVAVHEHTEGAPREQLLSRCVLATTHAVEGRLGLVESLLRPVMQEAEKRGPAFIEVHCVAAGLLAHAMYELNQTEAARRLLEGRIDIIERIWLPDIVMRALLIQTGAYLAEHRHLDAFACLDRLEDYAVTNDLDRLRAHLLCARVRLYLRSGEMDLADASLNRLDAMVRRRCDATDGGMALDIRLCWLRARIERDLHRNAFDAAREHLGAAVNLCEKHGRPRQAVGLRLQLALAEQGCVRPESARVNLLAALQDGHRLGLIRTLLDVSPRIPPMLKELLASDRLDPVIALYVRRLLSAAGAHDASDREQAAASQNAGPTRGVMPLPALSVRERDILELVAQAMPNKKIARALNITPETVKWHLKNIFSKLGVSGRDEAAERLRHLKLDVEAESPR</sequence>
<evidence type="ECO:0000313" key="6">
    <source>
        <dbReference type="EMBL" id="CAG4887036.1"/>
    </source>
</evidence>
<dbReference type="SMART" id="SM00421">
    <property type="entry name" value="HTH_LUXR"/>
    <property type="match status" value="1"/>
</dbReference>
<reference evidence="6" key="1">
    <citation type="submission" date="2021-04" db="EMBL/GenBank/DDBJ databases">
        <authorList>
            <person name="Vanwijnsberghe S."/>
        </authorList>
    </citation>
    <scope>NUCLEOTIDE SEQUENCE</scope>
    <source>
        <strain evidence="6">LMG 31841</strain>
    </source>
</reference>
<dbReference type="InterPro" id="IPR000792">
    <property type="entry name" value="Tscrpt_reg_LuxR_C"/>
</dbReference>